<evidence type="ECO:0000256" key="2">
    <source>
        <dbReference type="ARBA" id="ARBA00008829"/>
    </source>
</evidence>
<dbReference type="GO" id="GO:0005829">
    <property type="term" value="C:cytosol"/>
    <property type="evidence" value="ECO:0007669"/>
    <property type="project" value="TreeGrafter"/>
</dbReference>
<evidence type="ECO:0000256" key="5">
    <source>
        <dbReference type="ARBA" id="ARBA00039113"/>
    </source>
</evidence>
<evidence type="ECO:0000256" key="6">
    <source>
        <dbReference type="SAM" id="MobiDB-lite"/>
    </source>
</evidence>
<dbReference type="InterPro" id="IPR011059">
    <property type="entry name" value="Metal-dep_hydrolase_composite"/>
</dbReference>
<evidence type="ECO:0000256" key="4">
    <source>
        <dbReference type="ARBA" id="ARBA00036696"/>
    </source>
</evidence>
<dbReference type="EC" id="3.5.2.2" evidence="5"/>
<evidence type="ECO:0000313" key="9">
    <source>
        <dbReference type="EMBL" id="CAD7200806.1"/>
    </source>
</evidence>
<dbReference type="InterPro" id="IPR006680">
    <property type="entry name" value="Amidohydro-rel"/>
</dbReference>
<feature type="region of interest" description="Disordered" evidence="6">
    <location>
        <begin position="578"/>
        <end position="607"/>
    </location>
</feature>
<dbReference type="AlphaFoldDB" id="A0A7R8VLM4"/>
<dbReference type="PANTHER" id="PTHR11647:SF1">
    <property type="entry name" value="COLLAPSIN RESPONSE MEDIATOR PROTEIN"/>
    <property type="match status" value="1"/>
</dbReference>
<comment type="similarity">
    <text evidence="2">Belongs to the metallo-dependent hydrolases superfamily. Hydantoinase/dihydropyrimidinase family.</text>
</comment>
<dbReference type="EMBL" id="OA567797">
    <property type="protein sequence ID" value="CAD7200806.1"/>
    <property type="molecule type" value="Genomic_DNA"/>
</dbReference>
<feature type="transmembrane region" description="Helical" evidence="7">
    <location>
        <begin position="355"/>
        <end position="379"/>
    </location>
</feature>
<organism evidence="9">
    <name type="scientific">Timema douglasi</name>
    <name type="common">Walking stick</name>
    <dbReference type="NCBI Taxonomy" id="61478"/>
    <lineage>
        <taxon>Eukaryota</taxon>
        <taxon>Metazoa</taxon>
        <taxon>Ecdysozoa</taxon>
        <taxon>Arthropoda</taxon>
        <taxon>Hexapoda</taxon>
        <taxon>Insecta</taxon>
        <taxon>Pterygota</taxon>
        <taxon>Neoptera</taxon>
        <taxon>Polyneoptera</taxon>
        <taxon>Phasmatodea</taxon>
        <taxon>Timematodea</taxon>
        <taxon>Timematoidea</taxon>
        <taxon>Timematidae</taxon>
        <taxon>Timema</taxon>
    </lineage>
</organism>
<evidence type="ECO:0000256" key="1">
    <source>
        <dbReference type="ARBA" id="ARBA00001947"/>
    </source>
</evidence>
<dbReference type="SUPFAM" id="SSF51556">
    <property type="entry name" value="Metallo-dependent hydrolases"/>
    <property type="match status" value="2"/>
</dbReference>
<dbReference type="Gene3D" id="3.20.20.140">
    <property type="entry name" value="Metal-dependent hydrolases"/>
    <property type="match status" value="2"/>
</dbReference>
<evidence type="ECO:0000259" key="8">
    <source>
        <dbReference type="Pfam" id="PF01979"/>
    </source>
</evidence>
<dbReference type="GO" id="GO:0006208">
    <property type="term" value="P:pyrimidine nucleobase catabolic process"/>
    <property type="evidence" value="ECO:0007669"/>
    <property type="project" value="TreeGrafter"/>
</dbReference>
<dbReference type="InterPro" id="IPR050378">
    <property type="entry name" value="Metallo-dep_Hydrolases_sf"/>
</dbReference>
<name>A0A7R8VLM4_TIMDO</name>
<dbReference type="FunFam" id="3.20.20.140:FF:000076">
    <property type="entry name" value="Dihydropyrimidinase like 2"/>
    <property type="match status" value="1"/>
</dbReference>
<proteinExistence type="inferred from homology"/>
<feature type="domain" description="Amidohydrolase-related" evidence="8">
    <location>
        <begin position="3"/>
        <end position="151"/>
    </location>
</feature>
<dbReference type="Pfam" id="PF01979">
    <property type="entry name" value="Amidohydro_1"/>
    <property type="match status" value="1"/>
</dbReference>
<keyword evidence="3" id="KW-0597">Phosphoprotein</keyword>
<keyword evidence="7" id="KW-0472">Membrane</keyword>
<comment type="cofactor">
    <cofactor evidence="1">
        <name>Zn(2+)</name>
        <dbReference type="ChEBI" id="CHEBI:29105"/>
    </cofactor>
</comment>
<dbReference type="Gene3D" id="2.30.40.10">
    <property type="entry name" value="Urease, subunit C, domain 1"/>
    <property type="match status" value="1"/>
</dbReference>
<accession>A0A7R8VLM4</accession>
<gene>
    <name evidence="9" type="ORF">TDIB3V08_LOCUS7017</name>
</gene>
<sequence>MGETSVDDFYQGTKAALAGGTTMIIDFVIPKKGESLLEAYERWRQMAEEKVCCDYALHVAITSWSEKVKEEMALLCKEHGVNSFKVFMAYKDMLMLRDGDIYQVFDKCRELGAIALVHAENGDIIEENAKKLLASGVTGPEGHPLSRPEEVEAEAVYRACVIAKQVSCPLYVVHVMSKLAANMLEAARTDGWKVYGEVLAAALGTDGSHYYHSCWTHAACHIVSPPLRSDPSTPDALMEKLKRILEVEDSKPLAGTIPIYTRSAITRGAQFLVLNQLVRKWTSESSVRVALAGVVCMALGPVVGCLAVLLNGEETSVVKYKSGTVFVPSGPRRFIQVELTNKGRRGGGELDTNQMATFLCCAVTVTLGVLQVMCPLYVVSVMSKSAGQVIARNRSQGAIVFGEALAASIGTDGTHQWNKCWQHAAAHITCPPLRPDTSTPQHIMDFLASDVLQVTASDNCTFTTNQKARGKDDFSKIPTGVNGVEDRMSVVWEKGVHSGIIDPTRFVAITSTNAAKIFNLYPRKGMECHGVPEFVIVNGRVCVDEGHLKAVQGFGHFVSNAVHSPFVYDQVVPQEEVTVKKDQNSKQVSYTEPERNGLESEDAQNNTPLAVLDSRPVDETPLSPSQSELLLGCPSSKGQRNLQDSTFSISAELDDSARRACIRVKNPPGGQSSGGFW</sequence>
<evidence type="ECO:0000256" key="7">
    <source>
        <dbReference type="SAM" id="Phobius"/>
    </source>
</evidence>
<dbReference type="FunFam" id="3.20.20.140:FF:000217">
    <property type="entry name" value="Dihydropyrimidinase-related protein 1"/>
    <property type="match status" value="1"/>
</dbReference>
<protein>
    <recommendedName>
        <fullName evidence="5">dihydropyrimidinase</fullName>
        <ecNumber evidence="5">3.5.2.2</ecNumber>
    </recommendedName>
</protein>
<keyword evidence="7" id="KW-0812">Transmembrane</keyword>
<dbReference type="PANTHER" id="PTHR11647">
    <property type="entry name" value="HYDRANTOINASE/DIHYDROPYRIMIDINASE FAMILY MEMBER"/>
    <property type="match status" value="1"/>
</dbReference>
<keyword evidence="7" id="KW-1133">Transmembrane helix</keyword>
<comment type="catalytic activity">
    <reaction evidence="4">
        <text>5,6-dihydrouracil + H2O = 3-(carbamoylamino)propanoate + H(+)</text>
        <dbReference type="Rhea" id="RHEA:16121"/>
        <dbReference type="ChEBI" id="CHEBI:11892"/>
        <dbReference type="ChEBI" id="CHEBI:15377"/>
        <dbReference type="ChEBI" id="CHEBI:15378"/>
        <dbReference type="ChEBI" id="CHEBI:15901"/>
        <dbReference type="EC" id="3.5.2.2"/>
    </reaction>
</comment>
<feature type="transmembrane region" description="Helical" evidence="7">
    <location>
        <begin position="289"/>
        <end position="310"/>
    </location>
</feature>
<evidence type="ECO:0000256" key="3">
    <source>
        <dbReference type="ARBA" id="ARBA00022553"/>
    </source>
</evidence>
<dbReference type="InterPro" id="IPR032466">
    <property type="entry name" value="Metal_Hydrolase"/>
</dbReference>
<dbReference type="GO" id="GO:0004157">
    <property type="term" value="F:dihydropyrimidinase activity"/>
    <property type="evidence" value="ECO:0007669"/>
    <property type="project" value="UniProtKB-EC"/>
</dbReference>
<reference evidence="9" key="1">
    <citation type="submission" date="2020-11" db="EMBL/GenBank/DDBJ databases">
        <authorList>
            <person name="Tran Van P."/>
        </authorList>
    </citation>
    <scope>NUCLEOTIDE SEQUENCE</scope>
</reference>